<name>A0AAV7IX75_COTGL</name>
<organism evidence="2 3">
    <name type="scientific">Cotesia glomerata</name>
    <name type="common">Lepidopteran parasitic wasp</name>
    <name type="synonym">Apanteles glomeratus</name>
    <dbReference type="NCBI Taxonomy" id="32391"/>
    <lineage>
        <taxon>Eukaryota</taxon>
        <taxon>Metazoa</taxon>
        <taxon>Ecdysozoa</taxon>
        <taxon>Arthropoda</taxon>
        <taxon>Hexapoda</taxon>
        <taxon>Insecta</taxon>
        <taxon>Pterygota</taxon>
        <taxon>Neoptera</taxon>
        <taxon>Endopterygota</taxon>
        <taxon>Hymenoptera</taxon>
        <taxon>Apocrita</taxon>
        <taxon>Ichneumonoidea</taxon>
        <taxon>Braconidae</taxon>
        <taxon>Microgastrinae</taxon>
        <taxon>Cotesia</taxon>
    </lineage>
</organism>
<keyword evidence="1" id="KW-0472">Membrane</keyword>
<comment type="caution">
    <text evidence="2">The sequence shown here is derived from an EMBL/GenBank/DDBJ whole genome shotgun (WGS) entry which is preliminary data.</text>
</comment>
<dbReference type="Proteomes" id="UP000826195">
    <property type="component" value="Unassembled WGS sequence"/>
</dbReference>
<feature type="transmembrane region" description="Helical" evidence="1">
    <location>
        <begin position="12"/>
        <end position="31"/>
    </location>
</feature>
<dbReference type="EMBL" id="JAHXZJ010000747">
    <property type="protein sequence ID" value="KAH0558322.1"/>
    <property type="molecule type" value="Genomic_DNA"/>
</dbReference>
<gene>
    <name evidence="2" type="ORF">KQX54_015632</name>
</gene>
<dbReference type="AlphaFoldDB" id="A0AAV7IX75"/>
<evidence type="ECO:0000313" key="2">
    <source>
        <dbReference type="EMBL" id="KAH0558322.1"/>
    </source>
</evidence>
<sequence length="71" mass="8150">MWKKHNRGGQSIWSWMWMWMWFIAATVGSASSGGHINSLDLNSQEAEGDNPITRIETVNHGSIFHKNHKNK</sequence>
<feature type="non-terminal residue" evidence="2">
    <location>
        <position position="71"/>
    </location>
</feature>
<evidence type="ECO:0000256" key="1">
    <source>
        <dbReference type="SAM" id="Phobius"/>
    </source>
</evidence>
<protein>
    <submittedName>
        <fullName evidence="2">Uncharacterized protein</fullName>
    </submittedName>
</protein>
<evidence type="ECO:0000313" key="3">
    <source>
        <dbReference type="Proteomes" id="UP000826195"/>
    </source>
</evidence>
<keyword evidence="1" id="KW-0812">Transmembrane</keyword>
<keyword evidence="3" id="KW-1185">Reference proteome</keyword>
<proteinExistence type="predicted"/>
<accession>A0AAV7IX75</accession>
<reference evidence="2 3" key="1">
    <citation type="journal article" date="2021" name="J. Hered.">
        <title>A chromosome-level genome assembly of the parasitoid wasp, Cotesia glomerata (Hymenoptera: Braconidae).</title>
        <authorList>
            <person name="Pinto B.J."/>
            <person name="Weis J.J."/>
            <person name="Gamble T."/>
            <person name="Ode P.J."/>
            <person name="Paul R."/>
            <person name="Zaspel J.M."/>
        </authorList>
    </citation>
    <scope>NUCLEOTIDE SEQUENCE [LARGE SCALE GENOMIC DNA]</scope>
    <source>
        <strain evidence="2">CgM1</strain>
    </source>
</reference>
<keyword evidence="1" id="KW-1133">Transmembrane helix</keyword>